<dbReference type="InterPro" id="IPR011990">
    <property type="entry name" value="TPR-like_helical_dom_sf"/>
</dbReference>
<gene>
    <name evidence="4" type="ORF">SAMN05444320_11593</name>
</gene>
<dbReference type="PROSITE" id="PS00622">
    <property type="entry name" value="HTH_LUXR_1"/>
    <property type="match status" value="1"/>
</dbReference>
<evidence type="ECO:0000256" key="2">
    <source>
        <dbReference type="ARBA" id="ARBA00022840"/>
    </source>
</evidence>
<dbReference type="PROSITE" id="PS50043">
    <property type="entry name" value="HTH_LUXR_2"/>
    <property type="match status" value="1"/>
</dbReference>
<dbReference type="CDD" id="cd06170">
    <property type="entry name" value="LuxR_C_like"/>
    <property type="match status" value="1"/>
</dbReference>
<dbReference type="GO" id="GO:0006355">
    <property type="term" value="P:regulation of DNA-templated transcription"/>
    <property type="evidence" value="ECO:0007669"/>
    <property type="project" value="InterPro"/>
</dbReference>
<dbReference type="STRING" id="2017.SAMN05444320_11593"/>
<dbReference type="GO" id="GO:0005524">
    <property type="term" value="F:ATP binding"/>
    <property type="evidence" value="ECO:0007669"/>
    <property type="project" value="UniProtKB-KW"/>
</dbReference>
<evidence type="ECO:0000313" key="4">
    <source>
        <dbReference type="EMBL" id="SHG87322.1"/>
    </source>
</evidence>
<proteinExistence type="predicted"/>
<protein>
    <submittedName>
        <fullName evidence="4">Regulatory protein, luxR family</fullName>
    </submittedName>
</protein>
<reference evidence="4 5" key="1">
    <citation type="submission" date="2016-11" db="EMBL/GenBank/DDBJ databases">
        <authorList>
            <person name="Jaros S."/>
            <person name="Januszkiewicz K."/>
            <person name="Wedrychowicz H."/>
        </authorList>
    </citation>
    <scope>NUCLEOTIDE SEQUENCE [LARGE SCALE GENOMIC DNA]</scope>
    <source>
        <strain evidence="4 5">DSM 44523</strain>
    </source>
</reference>
<sequence length="909" mass="96783">MRSFPSRSTFVEVVGEPGIGKTRLLAEFGATAAARGHRVVRGGGSEFEQEVPFGCFLGVFEELLTAGGDDPLVAAVVAGQPVSSVAAERHRIYRAVRRLLAAAGGGVLVLDDLHWADRASLELLSHLLRHPPACPLLVVGAYRPRQCPPRLAAAVAETAPGLERVRMEVGPLSEAEVAELLGRREGAALPRRLFLASGGNPFYLEVLRHLPTTWSSGPLPSWDGELPAPVLAALRRELVDLPAEALAVARAAAVVGDPVDPGLLPAVADLTEDAALTGLTTVVERDLVRPDEGRRSFRFRHPLVRGLVYRDSSAGWRLAAHHRARRALAARGGGPLTLAPHVLRSAAVGDLDAVVLLRRAATDVLDTSPATAVEWLRGALALLPLDSVPGWRLEILLMKTRALAMTGDLDKSRAILHDILASAPRRPLGLRAALVAQCALVERILGHYTTASGMLATELAEPALEREPDLSHPLRVELATVAALRGRFEQSQEVVAPLLDHADRAVATAAHAVLAIGGAHTGAMTQARESVERAAAGVDAMSDRELSRVLDAVGQLGWAETLLEQHVTARRHLERGLDLSRRFGQNQVVTYFLLGQCYAAVALGELTTAVELAEDAAESARLIASRPMTAMAYALRAGAELWLAGPESAAPWAERAVAATDRHTWWWDAAGGALTRVRLAQGRFAEARDLLADVLTGAASCMRPSWLALWGDIAMAGGDPAEARRSVSEAVAEATDLGLAGQRGNALISLARIDLVEGRPDRAGEAAREAAHALHGVGQPLTRARALVIAAEAALAVDDVAGAAEHVRQAKAIARERGATGLRPPVLDLERRLGARLPRPPETAAVATLTERERQIARLLAVGLSNKEIADRLVIAPRTVETHVTRVLRKLAIRSRAGVAQLLPDLDHR</sequence>
<dbReference type="GO" id="GO:0003677">
    <property type="term" value="F:DNA binding"/>
    <property type="evidence" value="ECO:0007669"/>
    <property type="project" value="InterPro"/>
</dbReference>
<dbReference type="SUPFAM" id="SSF46894">
    <property type="entry name" value="C-terminal effector domain of the bipartite response regulators"/>
    <property type="match status" value="1"/>
</dbReference>
<dbReference type="Gene3D" id="1.25.40.10">
    <property type="entry name" value="Tetratricopeptide repeat domain"/>
    <property type="match status" value="3"/>
</dbReference>
<dbReference type="SMART" id="SM00421">
    <property type="entry name" value="HTH_LUXR"/>
    <property type="match status" value="1"/>
</dbReference>
<evidence type="ECO:0000313" key="5">
    <source>
        <dbReference type="Proteomes" id="UP000184501"/>
    </source>
</evidence>
<dbReference type="AlphaFoldDB" id="A0A1M5NCX5"/>
<dbReference type="InterPro" id="IPR036388">
    <property type="entry name" value="WH-like_DNA-bd_sf"/>
</dbReference>
<dbReference type="GO" id="GO:0004016">
    <property type="term" value="F:adenylate cyclase activity"/>
    <property type="evidence" value="ECO:0007669"/>
    <property type="project" value="TreeGrafter"/>
</dbReference>
<accession>A0A1M5NCX5</accession>
<dbReference type="Gene3D" id="1.10.10.10">
    <property type="entry name" value="Winged helix-like DNA-binding domain superfamily/Winged helix DNA-binding domain"/>
    <property type="match status" value="1"/>
</dbReference>
<dbReference type="Pfam" id="PF13191">
    <property type="entry name" value="AAA_16"/>
    <property type="match status" value="1"/>
</dbReference>
<dbReference type="SUPFAM" id="SSF52540">
    <property type="entry name" value="P-loop containing nucleoside triphosphate hydrolases"/>
    <property type="match status" value="1"/>
</dbReference>
<organism evidence="4 5">
    <name type="scientific">Streptoalloteichus hindustanus</name>
    <dbReference type="NCBI Taxonomy" id="2017"/>
    <lineage>
        <taxon>Bacteria</taxon>
        <taxon>Bacillati</taxon>
        <taxon>Actinomycetota</taxon>
        <taxon>Actinomycetes</taxon>
        <taxon>Pseudonocardiales</taxon>
        <taxon>Pseudonocardiaceae</taxon>
        <taxon>Streptoalloteichus</taxon>
    </lineage>
</organism>
<dbReference type="Proteomes" id="UP000184501">
    <property type="component" value="Unassembled WGS sequence"/>
</dbReference>
<dbReference type="EMBL" id="FQVN01000015">
    <property type="protein sequence ID" value="SHG87322.1"/>
    <property type="molecule type" value="Genomic_DNA"/>
</dbReference>
<dbReference type="PANTHER" id="PTHR16305">
    <property type="entry name" value="TESTICULAR SOLUBLE ADENYLYL CYCLASE"/>
    <property type="match status" value="1"/>
</dbReference>
<dbReference type="InterPro" id="IPR016032">
    <property type="entry name" value="Sig_transdc_resp-reg_C-effctor"/>
</dbReference>
<name>A0A1M5NCX5_STRHI</name>
<dbReference type="Pfam" id="PF00196">
    <property type="entry name" value="GerE"/>
    <property type="match status" value="1"/>
</dbReference>
<evidence type="ECO:0000259" key="3">
    <source>
        <dbReference type="PROSITE" id="PS50043"/>
    </source>
</evidence>
<dbReference type="PANTHER" id="PTHR16305:SF35">
    <property type="entry name" value="TRANSCRIPTIONAL ACTIVATOR DOMAIN"/>
    <property type="match status" value="1"/>
</dbReference>
<dbReference type="InterPro" id="IPR000792">
    <property type="entry name" value="Tscrpt_reg_LuxR_C"/>
</dbReference>
<dbReference type="SUPFAM" id="SSF48452">
    <property type="entry name" value="TPR-like"/>
    <property type="match status" value="2"/>
</dbReference>
<dbReference type="InterPro" id="IPR041664">
    <property type="entry name" value="AAA_16"/>
</dbReference>
<dbReference type="InterPro" id="IPR027417">
    <property type="entry name" value="P-loop_NTPase"/>
</dbReference>
<keyword evidence="1" id="KW-0547">Nucleotide-binding</keyword>
<keyword evidence="2" id="KW-0067">ATP-binding</keyword>
<keyword evidence="5" id="KW-1185">Reference proteome</keyword>
<evidence type="ECO:0000256" key="1">
    <source>
        <dbReference type="ARBA" id="ARBA00022741"/>
    </source>
</evidence>
<feature type="domain" description="HTH luxR-type" evidence="3">
    <location>
        <begin position="842"/>
        <end position="907"/>
    </location>
</feature>
<dbReference type="PRINTS" id="PR00038">
    <property type="entry name" value="HTHLUXR"/>
</dbReference>
<dbReference type="GO" id="GO:0005737">
    <property type="term" value="C:cytoplasm"/>
    <property type="evidence" value="ECO:0007669"/>
    <property type="project" value="TreeGrafter"/>
</dbReference>